<name>A0ABQ7VDL3_SOLTU</name>
<organism evidence="2 3">
    <name type="scientific">Solanum tuberosum</name>
    <name type="common">Potato</name>
    <dbReference type="NCBI Taxonomy" id="4113"/>
    <lineage>
        <taxon>Eukaryota</taxon>
        <taxon>Viridiplantae</taxon>
        <taxon>Streptophyta</taxon>
        <taxon>Embryophyta</taxon>
        <taxon>Tracheophyta</taxon>
        <taxon>Spermatophyta</taxon>
        <taxon>Magnoliopsida</taxon>
        <taxon>eudicotyledons</taxon>
        <taxon>Gunneridae</taxon>
        <taxon>Pentapetalae</taxon>
        <taxon>asterids</taxon>
        <taxon>lamiids</taxon>
        <taxon>Solanales</taxon>
        <taxon>Solanaceae</taxon>
        <taxon>Solanoideae</taxon>
        <taxon>Solaneae</taxon>
        <taxon>Solanum</taxon>
    </lineage>
</organism>
<accession>A0ABQ7VDL3</accession>
<dbReference type="EMBL" id="JAIVGD010000013">
    <property type="protein sequence ID" value="KAH0761878.1"/>
    <property type="molecule type" value="Genomic_DNA"/>
</dbReference>
<evidence type="ECO:0000313" key="2">
    <source>
        <dbReference type="EMBL" id="KAH0761878.1"/>
    </source>
</evidence>
<protein>
    <recommendedName>
        <fullName evidence="4">Pentatricopeptide repeat-containing protein</fullName>
    </recommendedName>
</protein>
<reference evidence="2 3" key="1">
    <citation type="journal article" date="2021" name="bioRxiv">
        <title>Chromosome-scale and haplotype-resolved genome assembly of a tetraploid potato cultivar.</title>
        <authorList>
            <person name="Sun H."/>
            <person name="Jiao W.-B."/>
            <person name="Krause K."/>
            <person name="Campoy J.A."/>
            <person name="Goel M."/>
            <person name="Folz-Donahue K."/>
            <person name="Kukat C."/>
            <person name="Huettel B."/>
            <person name="Schneeberger K."/>
        </authorList>
    </citation>
    <scope>NUCLEOTIDE SEQUENCE [LARGE SCALE GENOMIC DNA]</scope>
    <source>
        <strain evidence="2">SolTubOtavaFocal</strain>
        <tissue evidence="2">Leaves</tissue>
    </source>
</reference>
<dbReference type="Proteomes" id="UP000826656">
    <property type="component" value="Unassembled WGS sequence"/>
</dbReference>
<gene>
    <name evidence="2" type="ORF">KY290_017951</name>
</gene>
<sequence>MLGISLAWGLNCLKANLVYAWDCLMKMRICGTKEVAATEEKHGNEIEFCSLFSNKVTRSMGFYGKAAFFSSVKFPRLFTIRSL</sequence>
<keyword evidence="3" id="KW-1185">Reference proteome</keyword>
<keyword evidence="1" id="KW-0732">Signal</keyword>
<evidence type="ECO:0008006" key="4">
    <source>
        <dbReference type="Google" id="ProtNLM"/>
    </source>
</evidence>
<proteinExistence type="predicted"/>
<feature type="chain" id="PRO_5046103217" description="Pentatricopeptide repeat-containing protein" evidence="1">
    <location>
        <begin position="21"/>
        <end position="83"/>
    </location>
</feature>
<comment type="caution">
    <text evidence="2">The sequence shown here is derived from an EMBL/GenBank/DDBJ whole genome shotgun (WGS) entry which is preliminary data.</text>
</comment>
<evidence type="ECO:0000256" key="1">
    <source>
        <dbReference type="SAM" id="SignalP"/>
    </source>
</evidence>
<evidence type="ECO:0000313" key="3">
    <source>
        <dbReference type="Proteomes" id="UP000826656"/>
    </source>
</evidence>
<feature type="signal peptide" evidence="1">
    <location>
        <begin position="1"/>
        <end position="20"/>
    </location>
</feature>